<keyword evidence="4" id="KW-0732">Signal</keyword>
<dbReference type="PRINTS" id="PR00741">
    <property type="entry name" value="GLHYDRLASE29"/>
</dbReference>
<accession>A0A6C2TXX8</accession>
<dbReference type="Proteomes" id="UP000366872">
    <property type="component" value="Unassembled WGS sequence"/>
</dbReference>
<evidence type="ECO:0000256" key="6">
    <source>
        <dbReference type="ARBA" id="ARBA00023295"/>
    </source>
</evidence>
<dbReference type="SMART" id="SM00812">
    <property type="entry name" value="Alpha_L_fucos"/>
    <property type="match status" value="1"/>
</dbReference>
<comment type="function">
    <text evidence="1">Alpha-L-fucosidase is responsible for hydrolyzing the alpha-1,6-linked fucose joined to the reducing-end N-acetylglucosamine of the carbohydrate moieties of glycoproteins.</text>
</comment>
<evidence type="ECO:0000256" key="5">
    <source>
        <dbReference type="ARBA" id="ARBA00022801"/>
    </source>
</evidence>
<dbReference type="InterPro" id="IPR016286">
    <property type="entry name" value="FUC_metazoa-typ"/>
</dbReference>
<dbReference type="InterPro" id="IPR000933">
    <property type="entry name" value="Glyco_hydro_29"/>
</dbReference>
<reference evidence="8 9" key="1">
    <citation type="submission" date="2019-04" db="EMBL/GenBank/DDBJ databases">
        <authorList>
            <person name="Van Vliet M D."/>
        </authorList>
    </citation>
    <scope>NUCLEOTIDE SEQUENCE [LARGE SCALE GENOMIC DNA]</scope>
    <source>
        <strain evidence="8 9">F1</strain>
    </source>
</reference>
<evidence type="ECO:0000256" key="2">
    <source>
        <dbReference type="ARBA" id="ARBA00007951"/>
    </source>
</evidence>
<dbReference type="GO" id="GO:0005764">
    <property type="term" value="C:lysosome"/>
    <property type="evidence" value="ECO:0007669"/>
    <property type="project" value="TreeGrafter"/>
</dbReference>
<proteinExistence type="inferred from homology"/>
<sequence>MKACLATVIAGWAVCVFSQSSVDSVIKVTGSDEFGSAGVGIYTPEIRENMKKLYEDKFGMFVHFGPYAQLEGMWDGKEVTGEWIMKRAFIPVKDYEREAAGKFKPVKFNAADWVTIAENAGMRFIVLTAKHHDGFAMYQSKHPYNLVEFAGYGRDILKELSEECAERDMKLGFYYSQSQDWHEPGGFGNHWDFEGNLKPQDKFDAYFEEKAVMQVEELTQNYGDVFMVWFDTPVQMDDEKCQQMMDVVKANQPGALVNSRLGKGYGHFDVSIDNGKTPAVSKATWLPDLKVPWQTHESVTEGGWGYTCFGGDNDRSEEYTEFIYSLCRIVCYGGVYLLNVAPQPDGTIPQSQVNTITAMGDWLKVNGEAIYGADPSPLKFPPYAITSKPGKVYLHLKEIEGNEVKLNGLLSKVRKVYGLADVSKQALDFKQHEAQLCINLPDEKKQPRVTVIVLELEDEVSQVIDETIQQAADGSIHMPVAKCEYSVRRISYDYDAQTTRNWGGKDNQGLVWTVNVKQPGTYQVFSEDNGDEKLGYELKTPSDRLMVRPGGPVGEMTKKPVGEIGIDQPGILQITAYPADTISWFNDFRLKGVKLVPVEK</sequence>
<dbReference type="PANTHER" id="PTHR10030:SF37">
    <property type="entry name" value="ALPHA-L-FUCOSIDASE-RELATED"/>
    <property type="match status" value="1"/>
</dbReference>
<dbReference type="AlphaFoldDB" id="A0A6C2TXX8"/>
<keyword evidence="5" id="KW-0378">Hydrolase</keyword>
<organism evidence="8 9">
    <name type="scientific">Pontiella desulfatans</name>
    <dbReference type="NCBI Taxonomy" id="2750659"/>
    <lineage>
        <taxon>Bacteria</taxon>
        <taxon>Pseudomonadati</taxon>
        <taxon>Kiritimatiellota</taxon>
        <taxon>Kiritimatiellia</taxon>
        <taxon>Kiritimatiellales</taxon>
        <taxon>Pontiellaceae</taxon>
        <taxon>Pontiella</taxon>
    </lineage>
</organism>
<name>A0A6C2TXX8_PONDE</name>
<dbReference type="InterPro" id="IPR017853">
    <property type="entry name" value="GH"/>
</dbReference>
<protein>
    <recommendedName>
        <fullName evidence="3">alpha-L-fucosidase</fullName>
        <ecNumber evidence="3">3.2.1.51</ecNumber>
    </recommendedName>
</protein>
<keyword evidence="6" id="KW-0326">Glycosidase</keyword>
<dbReference type="RefSeq" id="WP_136078163.1">
    <property type="nucleotide sequence ID" value="NZ_CAAHFG010000001.1"/>
</dbReference>
<evidence type="ECO:0000313" key="9">
    <source>
        <dbReference type="Proteomes" id="UP000366872"/>
    </source>
</evidence>
<keyword evidence="9" id="KW-1185">Reference proteome</keyword>
<dbReference type="GO" id="GO:0006004">
    <property type="term" value="P:fucose metabolic process"/>
    <property type="evidence" value="ECO:0007669"/>
    <property type="project" value="InterPro"/>
</dbReference>
<dbReference type="EMBL" id="CAAHFG010000001">
    <property type="protein sequence ID" value="VGO12505.1"/>
    <property type="molecule type" value="Genomic_DNA"/>
</dbReference>
<dbReference type="InterPro" id="IPR057739">
    <property type="entry name" value="Glyco_hydro_29_N"/>
</dbReference>
<dbReference type="EC" id="3.2.1.51" evidence="3"/>
<dbReference type="SUPFAM" id="SSF51445">
    <property type="entry name" value="(Trans)glycosidases"/>
    <property type="match status" value="1"/>
</dbReference>
<evidence type="ECO:0000259" key="7">
    <source>
        <dbReference type="Pfam" id="PF01120"/>
    </source>
</evidence>
<dbReference type="Gene3D" id="3.20.20.80">
    <property type="entry name" value="Glycosidases"/>
    <property type="match status" value="1"/>
</dbReference>
<evidence type="ECO:0000256" key="4">
    <source>
        <dbReference type="ARBA" id="ARBA00022729"/>
    </source>
</evidence>
<evidence type="ECO:0000256" key="1">
    <source>
        <dbReference type="ARBA" id="ARBA00004071"/>
    </source>
</evidence>
<gene>
    <name evidence="8" type="ORF">PDESU_01058</name>
</gene>
<dbReference type="PANTHER" id="PTHR10030">
    <property type="entry name" value="ALPHA-L-FUCOSIDASE"/>
    <property type="match status" value="1"/>
</dbReference>
<feature type="domain" description="Glycoside hydrolase family 29 N-terminal" evidence="7">
    <location>
        <begin position="50"/>
        <end position="368"/>
    </location>
</feature>
<comment type="similarity">
    <text evidence="2">Belongs to the glycosyl hydrolase 29 family.</text>
</comment>
<dbReference type="Pfam" id="PF01120">
    <property type="entry name" value="Alpha_L_fucos"/>
    <property type="match status" value="1"/>
</dbReference>
<dbReference type="GO" id="GO:0016139">
    <property type="term" value="P:glycoside catabolic process"/>
    <property type="evidence" value="ECO:0007669"/>
    <property type="project" value="TreeGrafter"/>
</dbReference>
<evidence type="ECO:0000256" key="3">
    <source>
        <dbReference type="ARBA" id="ARBA00012662"/>
    </source>
</evidence>
<evidence type="ECO:0000313" key="8">
    <source>
        <dbReference type="EMBL" id="VGO12505.1"/>
    </source>
</evidence>
<dbReference type="GO" id="GO:0004560">
    <property type="term" value="F:alpha-L-fucosidase activity"/>
    <property type="evidence" value="ECO:0007669"/>
    <property type="project" value="InterPro"/>
</dbReference>